<protein>
    <submittedName>
        <fullName evidence="1">Uncharacterized protein</fullName>
    </submittedName>
</protein>
<evidence type="ECO:0000313" key="1">
    <source>
        <dbReference type="EMBL" id="PIC29550.1"/>
    </source>
</evidence>
<dbReference type="InterPro" id="IPR040129">
    <property type="entry name" value="Lin-15B-like"/>
</dbReference>
<reference evidence="2" key="1">
    <citation type="submission" date="2017-10" db="EMBL/GenBank/DDBJ databases">
        <title>Rapid genome shrinkage in a self-fertile nematode reveals novel sperm competition proteins.</title>
        <authorList>
            <person name="Yin D."/>
            <person name="Schwarz E.M."/>
            <person name="Thomas C.G."/>
            <person name="Felde R.L."/>
            <person name="Korf I.F."/>
            <person name="Cutter A.D."/>
            <person name="Schartner C.M."/>
            <person name="Ralston E.J."/>
            <person name="Meyer B.J."/>
            <person name="Haag E.S."/>
        </authorList>
    </citation>
    <scope>NUCLEOTIDE SEQUENCE [LARGE SCALE GENOMIC DNA]</scope>
    <source>
        <strain evidence="2">JU1422</strain>
    </source>
</reference>
<dbReference type="Proteomes" id="UP000230233">
    <property type="component" value="Chromosome V"/>
</dbReference>
<dbReference type="GO" id="GO:0040027">
    <property type="term" value="P:negative regulation of vulval development"/>
    <property type="evidence" value="ECO:0007669"/>
    <property type="project" value="InterPro"/>
</dbReference>
<keyword evidence="2" id="KW-1185">Reference proteome</keyword>
<gene>
    <name evidence="1" type="primary">Cnig_chr_V.g21098</name>
    <name evidence="1" type="ORF">B9Z55_021098</name>
</gene>
<proteinExistence type="predicted"/>
<accession>A0A2G5TQG0</accession>
<sequence>MNEGIIKGEVIEEDFNFTFKNGAYIELKQEEVEEKPENLLEKEIKTEPIEFFENNDSDGFFENVKLEPKECDSPIEMVFKEGCFFQCQICQKKMPRNLLKFIKSEDEKTVLSEIFKVEGLAEMNRTYVCYSHIQTIIDDNEGKLKFANTSFEKLLRSFIRNNKMLMQVDKKVDKFNILKFQEENPDIENPKTVLPCLLHV</sequence>
<dbReference type="AlphaFoldDB" id="A0A2G5TQG0"/>
<dbReference type="PANTHER" id="PTHR22716:SF1">
    <property type="entry name" value="ETS CLASS TRANSCRIPTION FACTOR-RELATED"/>
    <property type="match status" value="1"/>
</dbReference>
<dbReference type="EMBL" id="PDUG01000005">
    <property type="protein sequence ID" value="PIC29550.1"/>
    <property type="molecule type" value="Genomic_DNA"/>
</dbReference>
<dbReference type="PANTHER" id="PTHR22716">
    <property type="entry name" value="ETS CLASS TRANSCRIPTION FACTOR-RELATED-RELATED"/>
    <property type="match status" value="1"/>
</dbReference>
<name>A0A2G5TQG0_9PELO</name>
<evidence type="ECO:0000313" key="2">
    <source>
        <dbReference type="Proteomes" id="UP000230233"/>
    </source>
</evidence>
<comment type="caution">
    <text evidence="1">The sequence shown here is derived from an EMBL/GenBank/DDBJ whole genome shotgun (WGS) entry which is preliminary data.</text>
</comment>
<organism evidence="1 2">
    <name type="scientific">Caenorhabditis nigoni</name>
    <dbReference type="NCBI Taxonomy" id="1611254"/>
    <lineage>
        <taxon>Eukaryota</taxon>
        <taxon>Metazoa</taxon>
        <taxon>Ecdysozoa</taxon>
        <taxon>Nematoda</taxon>
        <taxon>Chromadorea</taxon>
        <taxon>Rhabditida</taxon>
        <taxon>Rhabditina</taxon>
        <taxon>Rhabditomorpha</taxon>
        <taxon>Rhabditoidea</taxon>
        <taxon>Rhabditidae</taxon>
        <taxon>Peloderinae</taxon>
        <taxon>Caenorhabditis</taxon>
    </lineage>
</organism>